<dbReference type="EMBL" id="FWWR01000009">
    <property type="protein sequence ID" value="SMB88445.1"/>
    <property type="molecule type" value="Genomic_DNA"/>
</dbReference>
<accession>A0A1W1V581</accession>
<dbReference type="InterPro" id="IPR018710">
    <property type="entry name" value="DUF2232"/>
</dbReference>
<gene>
    <name evidence="2" type="ORF">SAMN00017477_1408</name>
</gene>
<feature type="transmembrane region" description="Helical" evidence="1">
    <location>
        <begin position="265"/>
        <end position="286"/>
    </location>
</feature>
<keyword evidence="1" id="KW-0812">Transmembrane</keyword>
<feature type="transmembrane region" description="Helical" evidence="1">
    <location>
        <begin position="195"/>
        <end position="218"/>
    </location>
</feature>
<dbReference type="STRING" id="573058.SAMN00017477_1408"/>
<reference evidence="3" key="1">
    <citation type="submission" date="2017-04" db="EMBL/GenBank/DDBJ databases">
        <authorList>
            <person name="Varghese N."/>
            <person name="Submissions S."/>
        </authorList>
    </citation>
    <scope>NUCLEOTIDE SEQUENCE [LARGE SCALE GENOMIC DNA]</scope>
    <source>
        <strain evidence="3">DSM 20463</strain>
    </source>
</reference>
<sequence length="296" mass="33406">MIEITTTLNKMILVTRAVFIAIVGTIFPPAFLFLPAIFVFEAISEGVLKSFLMFFAASVLLSIVSLDYGIVVFTLFGPMILVFHWMLSKNYDQHSTVFMAAAMFFISIFVTAYSYGISSDMLKSKEVIEKFIQVQNNVNIEKLSVAEWTIIYNRFLQLMPAMLVIISLLLSYMTYHMSVKKLISTQGLKVNYQPFIYFSLPKGVLFAGVFSIAAVYSFGDQIFESPNLVIENLMLLFSSILFFLGLSVIMFMLNKIKASGFIKFLIAFLGFLVPGAQFVFIAMGVLDNIFNFRKLA</sequence>
<name>A0A1W1V581_PEPAS</name>
<feature type="transmembrane region" description="Helical" evidence="1">
    <location>
        <begin position="233"/>
        <end position="253"/>
    </location>
</feature>
<evidence type="ECO:0000313" key="2">
    <source>
        <dbReference type="EMBL" id="SMB88445.1"/>
    </source>
</evidence>
<dbReference type="OrthoDB" id="1696477at2"/>
<feature type="transmembrane region" description="Helical" evidence="1">
    <location>
        <begin position="97"/>
        <end position="116"/>
    </location>
</feature>
<dbReference type="Proteomes" id="UP000192368">
    <property type="component" value="Unassembled WGS sequence"/>
</dbReference>
<keyword evidence="3" id="KW-1185">Reference proteome</keyword>
<organism evidence="2 3">
    <name type="scientific">Peptoniphilus asaccharolyticus DSM 20463</name>
    <dbReference type="NCBI Taxonomy" id="573058"/>
    <lineage>
        <taxon>Bacteria</taxon>
        <taxon>Bacillati</taxon>
        <taxon>Bacillota</taxon>
        <taxon>Tissierellia</taxon>
        <taxon>Tissierellales</taxon>
        <taxon>Peptoniphilaceae</taxon>
        <taxon>Peptoniphilus</taxon>
    </lineage>
</organism>
<dbReference type="Pfam" id="PF09991">
    <property type="entry name" value="DUF2232"/>
    <property type="match status" value="1"/>
</dbReference>
<feature type="transmembrane region" description="Helical" evidence="1">
    <location>
        <begin position="155"/>
        <end position="175"/>
    </location>
</feature>
<protein>
    <submittedName>
        <fullName evidence="2">Predicted membrane protein</fullName>
    </submittedName>
</protein>
<dbReference type="AlphaFoldDB" id="A0A1W1V581"/>
<dbReference type="RefSeq" id="WP_084230950.1">
    <property type="nucleotide sequence ID" value="NZ_FWWR01000009.1"/>
</dbReference>
<feature type="transmembrane region" description="Helical" evidence="1">
    <location>
        <begin position="12"/>
        <end position="40"/>
    </location>
</feature>
<keyword evidence="1" id="KW-1133">Transmembrane helix</keyword>
<evidence type="ECO:0000256" key="1">
    <source>
        <dbReference type="SAM" id="Phobius"/>
    </source>
</evidence>
<keyword evidence="1" id="KW-0472">Membrane</keyword>
<feature type="transmembrane region" description="Helical" evidence="1">
    <location>
        <begin position="52"/>
        <end position="85"/>
    </location>
</feature>
<proteinExistence type="predicted"/>
<evidence type="ECO:0000313" key="3">
    <source>
        <dbReference type="Proteomes" id="UP000192368"/>
    </source>
</evidence>